<dbReference type="SUPFAM" id="SSF57850">
    <property type="entry name" value="RING/U-box"/>
    <property type="match status" value="1"/>
</dbReference>
<evidence type="ECO:0000256" key="2">
    <source>
        <dbReference type="ARBA" id="ARBA00022771"/>
    </source>
</evidence>
<proteinExistence type="predicted"/>
<dbReference type="OrthoDB" id="426657at2759"/>
<evidence type="ECO:0000256" key="3">
    <source>
        <dbReference type="ARBA" id="ARBA00022833"/>
    </source>
</evidence>
<reference evidence="6 7" key="1">
    <citation type="submission" date="2014-06" db="EMBL/GenBank/DDBJ databases">
        <authorList>
            <person name="Swart Estienne"/>
        </authorList>
    </citation>
    <scope>NUCLEOTIDE SEQUENCE [LARGE SCALE GENOMIC DNA]</scope>
    <source>
        <strain evidence="6 7">130c</strain>
    </source>
</reference>
<evidence type="ECO:0000256" key="1">
    <source>
        <dbReference type="ARBA" id="ARBA00022723"/>
    </source>
</evidence>
<evidence type="ECO:0000313" key="7">
    <source>
        <dbReference type="Proteomes" id="UP000039865"/>
    </source>
</evidence>
<dbReference type="InterPro" id="IPR013083">
    <property type="entry name" value="Znf_RING/FYVE/PHD"/>
</dbReference>
<organism evidence="6 7">
    <name type="scientific">Stylonychia lemnae</name>
    <name type="common">Ciliate</name>
    <dbReference type="NCBI Taxonomy" id="5949"/>
    <lineage>
        <taxon>Eukaryota</taxon>
        <taxon>Sar</taxon>
        <taxon>Alveolata</taxon>
        <taxon>Ciliophora</taxon>
        <taxon>Intramacronucleata</taxon>
        <taxon>Spirotrichea</taxon>
        <taxon>Stichotrichia</taxon>
        <taxon>Sporadotrichida</taxon>
        <taxon>Oxytrichidae</taxon>
        <taxon>Stylonychinae</taxon>
        <taxon>Stylonychia</taxon>
    </lineage>
</organism>
<keyword evidence="3" id="KW-0862">Zinc</keyword>
<name>A0A077ZR20_STYLE</name>
<keyword evidence="7" id="KW-1185">Reference proteome</keyword>
<evidence type="ECO:0000313" key="6">
    <source>
        <dbReference type="EMBL" id="CDW71899.1"/>
    </source>
</evidence>
<dbReference type="InterPro" id="IPR001841">
    <property type="entry name" value="Znf_RING"/>
</dbReference>
<feature type="domain" description="RING-type" evidence="5">
    <location>
        <begin position="19"/>
        <end position="64"/>
    </location>
</feature>
<dbReference type="Proteomes" id="UP000039865">
    <property type="component" value="Unassembled WGS sequence"/>
</dbReference>
<dbReference type="InterPro" id="IPR018957">
    <property type="entry name" value="Znf_C3HC4_RING-type"/>
</dbReference>
<evidence type="ECO:0000256" key="4">
    <source>
        <dbReference type="PROSITE-ProRule" id="PRU00175"/>
    </source>
</evidence>
<protein>
    <submittedName>
        <fullName evidence="6">Snf2 superfamily rad5 protein</fullName>
    </submittedName>
</protein>
<dbReference type="EMBL" id="CCKQ01000801">
    <property type="protein sequence ID" value="CDW71899.1"/>
    <property type="molecule type" value="Genomic_DNA"/>
</dbReference>
<gene>
    <name evidence="6" type="primary">Contig15922.g16973</name>
    <name evidence="6" type="ORF">STYLEM_849</name>
</gene>
<dbReference type="Pfam" id="PF00097">
    <property type="entry name" value="zf-C3HC4"/>
    <property type="match status" value="1"/>
</dbReference>
<sequence length="276" mass="32762">MEQEFKGEEVLSNVNQSHCIICLEGLEVVGPHLVKLQPCDHYLCQNCFELYYQKSVKDKCPACQKFIEQYRTFNQDSNTLSDANDFQILIQDRKKESFDESSNPYECLDHQFFSSELTKLIQVRSEIEQDRFHRKVFNKDPNLQANIDLEWNCLKQIELRLYDLQDIIHSMKRFESDQMIKEVHEMTEALIKIKAGRMTNEQFTGLNFEDHHFNNHNYADDDMNDDYYDEYGIEDYGDEQYGIEQCKYVTKSLKKNKKPSIKQTSNIITQQVKRKA</sequence>
<dbReference type="GO" id="GO:0008270">
    <property type="term" value="F:zinc ion binding"/>
    <property type="evidence" value="ECO:0007669"/>
    <property type="project" value="UniProtKB-KW"/>
</dbReference>
<dbReference type="PROSITE" id="PS50089">
    <property type="entry name" value="ZF_RING_2"/>
    <property type="match status" value="1"/>
</dbReference>
<evidence type="ECO:0000259" key="5">
    <source>
        <dbReference type="PROSITE" id="PS50089"/>
    </source>
</evidence>
<dbReference type="Gene3D" id="3.30.40.10">
    <property type="entry name" value="Zinc/RING finger domain, C3HC4 (zinc finger)"/>
    <property type="match status" value="1"/>
</dbReference>
<keyword evidence="2 4" id="KW-0863">Zinc-finger</keyword>
<dbReference type="InParanoid" id="A0A077ZR20"/>
<accession>A0A077ZR20</accession>
<dbReference type="SMART" id="SM00184">
    <property type="entry name" value="RING"/>
    <property type="match status" value="1"/>
</dbReference>
<dbReference type="AlphaFoldDB" id="A0A077ZR20"/>
<keyword evidence="1" id="KW-0479">Metal-binding</keyword>